<sequence>MHWPANCLLLLVIIKLSYQQRCPFSGGELHALATNAISEDEAGGELRPYLDKLKNSRNLIKPEPGEDLFHTQNLLPENGQSYRPSDDNRYDELTLNSFIQRSVRLECAFPPKTCANETLAYRSFDGSCNNLAYPGYGMANSRYSRILNPKYSDGKYLPPKSSSGEALPNAHLLSLSLYGDETYLDSFRTVLTMQWGQFVAHDISDFMSHPRLGDCCENANHKLCYSIPLHAQGPITLSTGKTCMSFARGLSDADISCPKSDLPYAEKISKTTPYMDLSSLYGNSLEYSLKTRTYQGGLLKTVWYNHQQFLPITPNVNGECQSKVDHCYDIPDKRNQFTPTIAVIHTILVREHNRLATELAQLNPLYTDEKLFQLARKINIAQYQKISYYDWLPLLLGGMHSYSSGLIYDVEPRDHVNDYDESSDPAALAENAGAAFRYAHNQIPGWFSLVSSDRLHNKTLRLSNYFQRQGILDMVQMDGNFDALVRGLITQLQKRADDNMDKEIKYYLGRNVLHEFGMDLKAIDIQRGRDFGLASYNDYREYCGLPRAYKWSDFATEISQEKISLMQKFYASPDDVDLNVGGSLEGHSPEAIFGPTFQCIMTSQFLTTRVSDRFFFEHDDAHSGFTPEQLAEIRKVTLAGLFCANTINLKCIQSNVFVFPDDENVLVPCKSIPQLNLKLWQNRKGY</sequence>
<evidence type="ECO:0000256" key="3">
    <source>
        <dbReference type="ARBA" id="ARBA00022559"/>
    </source>
</evidence>
<evidence type="ECO:0000256" key="6">
    <source>
        <dbReference type="ARBA" id="ARBA00023002"/>
    </source>
</evidence>
<gene>
    <name evidence="10" type="primary">106082255</name>
</gene>
<dbReference type="GO" id="GO:0020037">
    <property type="term" value="F:heme binding"/>
    <property type="evidence" value="ECO:0007669"/>
    <property type="project" value="InterPro"/>
</dbReference>
<keyword evidence="6" id="KW-0560">Oxidoreductase</keyword>
<name>A0A1I8Q4A0_STOCA</name>
<keyword evidence="5 9" id="KW-0732">Signal</keyword>
<dbReference type="GO" id="GO:0022412">
    <property type="term" value="P:cellular process involved in reproduction in multicellular organism"/>
    <property type="evidence" value="ECO:0007669"/>
    <property type="project" value="UniProtKB-ARBA"/>
</dbReference>
<dbReference type="PANTHER" id="PTHR11475:SF86">
    <property type="entry name" value="PEROXIDASE"/>
    <property type="match status" value="1"/>
</dbReference>
<comment type="subcellular location">
    <subcellularLocation>
        <location evidence="1">Secreted</location>
    </subcellularLocation>
</comment>
<dbReference type="CDD" id="cd09823">
    <property type="entry name" value="peroxinectin_like"/>
    <property type="match status" value="1"/>
</dbReference>
<dbReference type="GO" id="GO:0006979">
    <property type="term" value="P:response to oxidative stress"/>
    <property type="evidence" value="ECO:0007669"/>
    <property type="project" value="InterPro"/>
</dbReference>
<dbReference type="GO" id="GO:0046872">
    <property type="term" value="F:metal ion binding"/>
    <property type="evidence" value="ECO:0007669"/>
    <property type="project" value="UniProtKB-KW"/>
</dbReference>
<dbReference type="GO" id="GO:0004601">
    <property type="term" value="F:peroxidase activity"/>
    <property type="evidence" value="ECO:0007669"/>
    <property type="project" value="UniProtKB-KW"/>
</dbReference>
<protein>
    <recommendedName>
        <fullName evidence="12">Peroxidase</fullName>
    </recommendedName>
</protein>
<dbReference type="InterPro" id="IPR019791">
    <property type="entry name" value="Haem_peroxidase_animal"/>
</dbReference>
<dbReference type="SUPFAM" id="SSF48113">
    <property type="entry name" value="Heme-dependent peroxidases"/>
    <property type="match status" value="1"/>
</dbReference>
<keyword evidence="8" id="KW-0479">Metal-binding</keyword>
<dbReference type="PANTHER" id="PTHR11475">
    <property type="entry name" value="OXIDASE/PEROXIDASE"/>
    <property type="match status" value="1"/>
</dbReference>
<evidence type="ECO:0000256" key="1">
    <source>
        <dbReference type="ARBA" id="ARBA00004613"/>
    </source>
</evidence>
<evidence type="ECO:0000313" key="11">
    <source>
        <dbReference type="Proteomes" id="UP000095300"/>
    </source>
</evidence>
<keyword evidence="11" id="KW-1185">Reference proteome</keyword>
<keyword evidence="3" id="KW-0575">Peroxidase</keyword>
<evidence type="ECO:0000256" key="2">
    <source>
        <dbReference type="ARBA" id="ARBA00022525"/>
    </source>
</evidence>
<feature type="binding site" description="axial binding residue" evidence="8">
    <location>
        <position position="440"/>
    </location>
    <ligand>
        <name>heme b</name>
        <dbReference type="ChEBI" id="CHEBI:60344"/>
    </ligand>
    <ligandPart>
        <name>Fe</name>
        <dbReference type="ChEBI" id="CHEBI:18248"/>
    </ligandPart>
</feature>
<evidence type="ECO:0000256" key="5">
    <source>
        <dbReference type="ARBA" id="ARBA00022729"/>
    </source>
</evidence>
<evidence type="ECO:0000256" key="7">
    <source>
        <dbReference type="ARBA" id="ARBA00023004"/>
    </source>
</evidence>
<evidence type="ECO:0000256" key="8">
    <source>
        <dbReference type="PIRSR" id="PIRSR619791-2"/>
    </source>
</evidence>
<dbReference type="VEuPathDB" id="VectorBase:SCAU013752"/>
<dbReference type="PROSITE" id="PS50292">
    <property type="entry name" value="PEROXIDASE_3"/>
    <property type="match status" value="1"/>
</dbReference>
<dbReference type="KEGG" id="scac:106082255"/>
<keyword evidence="7 8" id="KW-0408">Iron</keyword>
<dbReference type="OrthoDB" id="823504at2759"/>
<evidence type="ECO:0008006" key="12">
    <source>
        <dbReference type="Google" id="ProtNLM"/>
    </source>
</evidence>
<organism evidence="10 11">
    <name type="scientific">Stomoxys calcitrans</name>
    <name type="common">Stable fly</name>
    <name type="synonym">Conops calcitrans</name>
    <dbReference type="NCBI Taxonomy" id="35570"/>
    <lineage>
        <taxon>Eukaryota</taxon>
        <taxon>Metazoa</taxon>
        <taxon>Ecdysozoa</taxon>
        <taxon>Arthropoda</taxon>
        <taxon>Hexapoda</taxon>
        <taxon>Insecta</taxon>
        <taxon>Pterygota</taxon>
        <taxon>Neoptera</taxon>
        <taxon>Endopterygota</taxon>
        <taxon>Diptera</taxon>
        <taxon>Brachycera</taxon>
        <taxon>Muscomorpha</taxon>
        <taxon>Muscoidea</taxon>
        <taxon>Muscidae</taxon>
        <taxon>Stomoxys</taxon>
    </lineage>
</organism>
<accession>A0A1I8Q4A0</accession>
<dbReference type="InterPro" id="IPR037120">
    <property type="entry name" value="Haem_peroxidase_sf_animal"/>
</dbReference>
<evidence type="ECO:0000256" key="4">
    <source>
        <dbReference type="ARBA" id="ARBA00022617"/>
    </source>
</evidence>
<feature type="chain" id="PRO_5009327771" description="Peroxidase" evidence="9">
    <location>
        <begin position="20"/>
        <end position="686"/>
    </location>
</feature>
<proteinExistence type="predicted"/>
<dbReference type="InterPro" id="IPR010255">
    <property type="entry name" value="Haem_peroxidase_sf"/>
</dbReference>
<dbReference type="STRING" id="35570.A0A1I8Q4A0"/>
<evidence type="ECO:0000313" key="10">
    <source>
        <dbReference type="EnsemblMetazoa" id="SCAU013752-PA"/>
    </source>
</evidence>
<dbReference type="AlphaFoldDB" id="A0A1I8Q4A0"/>
<feature type="signal peptide" evidence="9">
    <location>
        <begin position="1"/>
        <end position="19"/>
    </location>
</feature>
<reference evidence="10" key="1">
    <citation type="submission" date="2020-05" db="UniProtKB">
        <authorList>
            <consortium name="EnsemblMetazoa"/>
        </authorList>
    </citation>
    <scope>IDENTIFICATION</scope>
    <source>
        <strain evidence="10">USDA</strain>
    </source>
</reference>
<dbReference type="Pfam" id="PF03098">
    <property type="entry name" value="An_peroxidase"/>
    <property type="match status" value="1"/>
</dbReference>
<dbReference type="PRINTS" id="PR00457">
    <property type="entry name" value="ANPEROXIDASE"/>
</dbReference>
<keyword evidence="2" id="KW-0964">Secreted</keyword>
<dbReference type="EnsemblMetazoa" id="SCAU013752-RA">
    <property type="protein sequence ID" value="SCAU013752-PA"/>
    <property type="gene ID" value="SCAU013752"/>
</dbReference>
<dbReference type="Proteomes" id="UP000095300">
    <property type="component" value="Unassembled WGS sequence"/>
</dbReference>
<dbReference type="FunFam" id="1.10.640.10:FF:000003">
    <property type="entry name" value="chorion peroxidase"/>
    <property type="match status" value="1"/>
</dbReference>
<dbReference type="Gene3D" id="1.10.640.10">
    <property type="entry name" value="Haem peroxidase domain superfamily, animal type"/>
    <property type="match status" value="1"/>
</dbReference>
<dbReference type="GO" id="GO:0005576">
    <property type="term" value="C:extracellular region"/>
    <property type="evidence" value="ECO:0007669"/>
    <property type="project" value="UniProtKB-SubCell"/>
</dbReference>
<evidence type="ECO:0000256" key="9">
    <source>
        <dbReference type="SAM" id="SignalP"/>
    </source>
</evidence>
<keyword evidence="4 8" id="KW-0349">Heme</keyword>